<evidence type="ECO:0000313" key="1">
    <source>
        <dbReference type="EMBL" id="SEG97096.1"/>
    </source>
</evidence>
<evidence type="ECO:0000313" key="2">
    <source>
        <dbReference type="EMBL" id="SFE66406.1"/>
    </source>
</evidence>
<proteinExistence type="predicted"/>
<gene>
    <name evidence="1" type="ORF">SAMN02982929_06642</name>
    <name evidence="2" type="ORF">SAMN05216506_11398</name>
</gene>
<reference evidence="3 4" key="1">
    <citation type="submission" date="2016-10" db="EMBL/GenBank/DDBJ databases">
        <authorList>
            <person name="Varghese N."/>
            <person name="Submissions S."/>
        </authorList>
    </citation>
    <scope>NUCLEOTIDE SEQUENCE [LARGE SCALE GENOMIC DNA]</scope>
    <source>
        <strain evidence="4">ATCC 20501</strain>
        <strain evidence="2 3">CGMCC 4.3529</strain>
    </source>
</reference>
<dbReference type="Proteomes" id="UP000236729">
    <property type="component" value="Unassembled WGS sequence"/>
</dbReference>
<reference evidence="1" key="2">
    <citation type="submission" date="2016-10" db="EMBL/GenBank/DDBJ databases">
        <authorList>
            <person name="de Groot N.N."/>
        </authorList>
    </citation>
    <scope>NUCLEOTIDE SEQUENCE [LARGE SCALE GENOMIC DNA]</scope>
    <source>
        <strain evidence="1">ATCC 20501</strain>
    </source>
</reference>
<evidence type="ECO:0000313" key="4">
    <source>
        <dbReference type="Proteomes" id="UP000236729"/>
    </source>
</evidence>
<dbReference type="Gene3D" id="3.30.428.10">
    <property type="entry name" value="HIT-like"/>
    <property type="match status" value="1"/>
</dbReference>
<dbReference type="InterPro" id="IPR036265">
    <property type="entry name" value="HIT-like_sf"/>
</dbReference>
<name>A0A1H6EJD6_9PSEU</name>
<evidence type="ECO:0000313" key="3">
    <source>
        <dbReference type="Proteomes" id="UP000199690"/>
    </source>
</evidence>
<accession>A0A1I2CDN1</accession>
<dbReference type="EMBL" id="FOME01000013">
    <property type="protein sequence ID" value="SFE66406.1"/>
    <property type="molecule type" value="Genomic_DNA"/>
</dbReference>
<accession>A0A1H6EJD6</accession>
<sequence>MTDQEGQSGCLACDLSSGATHLPGGRVHATRLWLVEHCIGPLGVGTLVVKPRRHVLHIAELTAEESAELGPLLRRVTAAIEEVLLPEQVYACLWSHSGGVPGHIHFVVQPATRELMNQYDAYGPALQMAMFTEADMPDEAAVAAICTRYRAVLGA</sequence>
<dbReference type="SUPFAM" id="SSF54197">
    <property type="entry name" value="HIT-like"/>
    <property type="match status" value="1"/>
</dbReference>
<protein>
    <submittedName>
        <fullName evidence="1">Diadenosine tetraphosphate (Ap4A) hydrolase</fullName>
    </submittedName>
</protein>
<dbReference type="RefSeq" id="WP_093357025.1">
    <property type="nucleotide sequence ID" value="NZ_FNVB01000013.1"/>
</dbReference>
<dbReference type="Proteomes" id="UP000199690">
    <property type="component" value="Unassembled WGS sequence"/>
</dbReference>
<keyword evidence="3" id="KW-1185">Reference proteome</keyword>
<dbReference type="AlphaFoldDB" id="A0A1H6EJD6"/>
<dbReference type="GO" id="GO:0016787">
    <property type="term" value="F:hydrolase activity"/>
    <property type="evidence" value="ECO:0007669"/>
    <property type="project" value="UniProtKB-KW"/>
</dbReference>
<keyword evidence="1" id="KW-0378">Hydrolase</keyword>
<dbReference type="SMR" id="A0A1H6EJD6"/>
<dbReference type="EMBL" id="FNVB01000013">
    <property type="protein sequence ID" value="SEG97096.1"/>
    <property type="molecule type" value="Genomic_DNA"/>
</dbReference>
<organism evidence="1 4">
    <name type="scientific">Saccharopolyspora kobensis</name>
    <dbReference type="NCBI Taxonomy" id="146035"/>
    <lineage>
        <taxon>Bacteria</taxon>
        <taxon>Bacillati</taxon>
        <taxon>Actinomycetota</taxon>
        <taxon>Actinomycetes</taxon>
        <taxon>Pseudonocardiales</taxon>
        <taxon>Pseudonocardiaceae</taxon>
        <taxon>Saccharopolyspora</taxon>
    </lineage>
</organism>